<feature type="region of interest" description="Disordered" evidence="1">
    <location>
        <begin position="231"/>
        <end position="265"/>
    </location>
</feature>
<feature type="domain" description="Methyltransferase" evidence="2">
    <location>
        <begin position="567"/>
        <end position="632"/>
    </location>
</feature>
<evidence type="ECO:0000256" key="1">
    <source>
        <dbReference type="SAM" id="MobiDB-lite"/>
    </source>
</evidence>
<dbReference type="PANTHER" id="PTHR12496:SF0">
    <property type="entry name" value="METHYLTRANSFERASE DOMAIN-CONTAINING PROTEIN"/>
    <property type="match status" value="1"/>
</dbReference>
<comment type="caution">
    <text evidence="3">The sequence shown here is derived from an EMBL/GenBank/DDBJ whole genome shotgun (WGS) entry which is preliminary data.</text>
</comment>
<dbReference type="PANTHER" id="PTHR12496">
    <property type="entry name" value="CGI-41 METHYLTRANSFERASE"/>
    <property type="match status" value="1"/>
</dbReference>
<keyword evidence="4" id="KW-1185">Reference proteome</keyword>
<evidence type="ECO:0000259" key="2">
    <source>
        <dbReference type="Pfam" id="PF13679"/>
    </source>
</evidence>
<evidence type="ECO:0000313" key="4">
    <source>
        <dbReference type="Proteomes" id="UP001374579"/>
    </source>
</evidence>
<feature type="compositionally biased region" description="Basic and acidic residues" evidence="1">
    <location>
        <begin position="363"/>
        <end position="384"/>
    </location>
</feature>
<evidence type="ECO:0000313" key="3">
    <source>
        <dbReference type="EMBL" id="KAK7096275.1"/>
    </source>
</evidence>
<feature type="compositionally biased region" description="Polar residues" evidence="1">
    <location>
        <begin position="231"/>
        <end position="257"/>
    </location>
</feature>
<dbReference type="Pfam" id="PF13679">
    <property type="entry name" value="Methyltransf_32"/>
    <property type="match status" value="2"/>
</dbReference>
<feature type="compositionally biased region" description="Basic and acidic residues" evidence="1">
    <location>
        <begin position="570"/>
        <end position="580"/>
    </location>
</feature>
<dbReference type="EMBL" id="JBAMIC010000014">
    <property type="protein sequence ID" value="KAK7096275.1"/>
    <property type="molecule type" value="Genomic_DNA"/>
</dbReference>
<dbReference type="AlphaFoldDB" id="A0AAN9G746"/>
<organism evidence="3 4">
    <name type="scientific">Littorina saxatilis</name>
    <dbReference type="NCBI Taxonomy" id="31220"/>
    <lineage>
        <taxon>Eukaryota</taxon>
        <taxon>Metazoa</taxon>
        <taxon>Spiralia</taxon>
        <taxon>Lophotrochozoa</taxon>
        <taxon>Mollusca</taxon>
        <taxon>Gastropoda</taxon>
        <taxon>Caenogastropoda</taxon>
        <taxon>Littorinimorpha</taxon>
        <taxon>Littorinoidea</taxon>
        <taxon>Littorinidae</taxon>
        <taxon>Littorina</taxon>
    </lineage>
</organism>
<reference evidence="3 4" key="1">
    <citation type="submission" date="2024-02" db="EMBL/GenBank/DDBJ databases">
        <title>Chromosome-scale genome assembly of the rough periwinkle Littorina saxatilis.</title>
        <authorList>
            <person name="De Jode A."/>
            <person name="Faria R."/>
            <person name="Formenti G."/>
            <person name="Sims Y."/>
            <person name="Smith T.P."/>
            <person name="Tracey A."/>
            <person name="Wood J.M.D."/>
            <person name="Zagrodzka Z.B."/>
            <person name="Johannesson K."/>
            <person name="Butlin R.K."/>
            <person name="Leder E.H."/>
        </authorList>
    </citation>
    <scope>NUCLEOTIDE SEQUENCE [LARGE SCALE GENOMIC DNA]</scope>
    <source>
        <strain evidence="3">Snail1</strain>
        <tissue evidence="3">Muscle</tissue>
    </source>
</reference>
<sequence>MEAFDMATFDDRDFKHIFNFLLQYKWVHDLHLTKFLESRVWEKIPDDWNELFSAMTLEELNCLPFHKADSQPKEPANSPVPESLMAFLQKSSALSHDRRHAKNGLPHPTKVSRDLSKGMSPKKLHEVEWMASLVNQMAVEAECNVVVDVGSGLGYLGQVLHKNYGLRVIGLESSAGHSEGAEKRAAKQGLSCSGVRSIPFLITDEEDNVQEFCSTVRHIAASFHPCEHSPSFQPSRSVTTDNATRVGQPCQPLSNKPETSEPTRCENKVMAGGDRRRCECDSVKHGVTGGTEHGSAESCACKMCYQSSRVNCECGETRSATSLGSCEEETARTGELKFKQTSTEVRDNSETRSATSVGSGEEEATRTGELKFKQTSTEVRDNSETKSAVNLGSGEEEATRTGEHTFDRNSTEDDNKTKSAFKLDSGKEETKRTDECNFEQSSKVKDNNTSQILAGSRSHNVSDVMQRGGISDNNPQAPDASHSLCFSSYSNTDNINNSNLQTTDDTGCHNFSSRTNKDDGVGNDKSSVQARDTPGSPNYSSRMDEDSGDGKNNSSVLATDETGCTNFSSRMDKDDGDGKKRSVPARDVQGLSVCLIGLHCCGDLTPAILRLYHRVDFLRAICCVSCCYHKMKLQPDCDQFINFPMSAAAKKSYKTVCADRKPASPSCPSFPPQVQPAATIPAPTTFLSPCSLRLAAQETRTRWASQKQADHDSHARHVGYRATLELFFGEGRQPGQDRKSVRRLDYNNFNHFVESYLASANICDVDEQKSTREMLMALYKKFEPYFKHIEPYTCLQVILQPVLESTILWDRQQWLTEQGLSAVVMPIFDEHISPRNLALVSKKN</sequence>
<feature type="domain" description="Methyltransferase" evidence="2">
    <location>
        <begin position="122"/>
        <end position="227"/>
    </location>
</feature>
<dbReference type="SUPFAM" id="SSF53335">
    <property type="entry name" value="S-adenosyl-L-methionine-dependent methyltransferases"/>
    <property type="match status" value="1"/>
</dbReference>
<feature type="compositionally biased region" description="Basic and acidic residues" evidence="1">
    <location>
        <begin position="424"/>
        <end position="435"/>
    </location>
</feature>
<feature type="compositionally biased region" description="Polar residues" evidence="1">
    <location>
        <begin position="496"/>
        <end position="514"/>
    </location>
</feature>
<dbReference type="InterPro" id="IPR029063">
    <property type="entry name" value="SAM-dependent_MTases_sf"/>
</dbReference>
<feature type="compositionally biased region" description="Polar residues" evidence="1">
    <location>
        <begin position="550"/>
        <end position="569"/>
    </location>
</feature>
<proteinExistence type="predicted"/>
<feature type="compositionally biased region" description="Polar residues" evidence="1">
    <location>
        <begin position="524"/>
        <end position="541"/>
    </location>
</feature>
<feature type="region of interest" description="Disordered" evidence="1">
    <location>
        <begin position="337"/>
        <end position="482"/>
    </location>
</feature>
<name>A0AAN9G746_9CAEN</name>
<feature type="region of interest" description="Disordered" evidence="1">
    <location>
        <begin position="98"/>
        <end position="117"/>
    </location>
</feature>
<feature type="compositionally biased region" description="Basic and acidic residues" evidence="1">
    <location>
        <begin position="397"/>
        <end position="417"/>
    </location>
</feature>
<dbReference type="InterPro" id="IPR052220">
    <property type="entry name" value="METTL25"/>
</dbReference>
<gene>
    <name evidence="3" type="ORF">V1264_005586</name>
</gene>
<feature type="region of interest" description="Disordered" evidence="1">
    <location>
        <begin position="496"/>
        <end position="583"/>
    </location>
</feature>
<dbReference type="Proteomes" id="UP001374579">
    <property type="component" value="Unassembled WGS sequence"/>
</dbReference>
<feature type="compositionally biased region" description="Basic and acidic residues" evidence="1">
    <location>
        <begin position="337"/>
        <end position="350"/>
    </location>
</feature>
<dbReference type="Gene3D" id="3.40.50.150">
    <property type="entry name" value="Vaccinia Virus protein VP39"/>
    <property type="match status" value="1"/>
</dbReference>
<protein>
    <recommendedName>
        <fullName evidence="2">Methyltransferase domain-containing protein</fullName>
    </recommendedName>
</protein>
<dbReference type="InterPro" id="IPR025714">
    <property type="entry name" value="Methyltranfer_dom"/>
</dbReference>
<accession>A0AAN9G746</accession>
<feature type="compositionally biased region" description="Polar residues" evidence="1">
    <location>
        <begin position="447"/>
        <end position="463"/>
    </location>
</feature>